<dbReference type="AlphaFoldDB" id="A0A3M7PHM9"/>
<protein>
    <submittedName>
        <fullName evidence="2">Uncharacterized protein</fullName>
    </submittedName>
</protein>
<comment type="caution">
    <text evidence="2">The sequence shown here is derived from an EMBL/GenBank/DDBJ whole genome shotgun (WGS) entry which is preliminary data.</text>
</comment>
<evidence type="ECO:0000313" key="3">
    <source>
        <dbReference type="Proteomes" id="UP000276133"/>
    </source>
</evidence>
<dbReference type="Proteomes" id="UP000276133">
    <property type="component" value="Unassembled WGS sequence"/>
</dbReference>
<gene>
    <name evidence="2" type="ORF">BpHYR1_008218</name>
</gene>
<accession>A0A3M7PHM9</accession>
<feature type="region of interest" description="Disordered" evidence="1">
    <location>
        <begin position="56"/>
        <end position="76"/>
    </location>
</feature>
<evidence type="ECO:0000256" key="1">
    <source>
        <dbReference type="SAM" id="MobiDB-lite"/>
    </source>
</evidence>
<reference evidence="2 3" key="1">
    <citation type="journal article" date="2018" name="Sci. Rep.">
        <title>Genomic signatures of local adaptation to the degree of environmental predictability in rotifers.</title>
        <authorList>
            <person name="Franch-Gras L."/>
            <person name="Hahn C."/>
            <person name="Garcia-Roger E.M."/>
            <person name="Carmona M.J."/>
            <person name="Serra M."/>
            <person name="Gomez A."/>
        </authorList>
    </citation>
    <scope>NUCLEOTIDE SEQUENCE [LARGE SCALE GENOMIC DNA]</scope>
    <source>
        <strain evidence="2">HYR1</strain>
    </source>
</reference>
<sequence length="76" mass="9073">MDDKKFLRDPKNRDRYEKCWLPGFFRDPYNRDRYGKSKIDKVMSLESNFEAIGVTNGSNSRTQAPLQHTFQSQKKR</sequence>
<evidence type="ECO:0000313" key="2">
    <source>
        <dbReference type="EMBL" id="RMZ98224.1"/>
    </source>
</evidence>
<dbReference type="EMBL" id="REGN01010902">
    <property type="protein sequence ID" value="RMZ98224.1"/>
    <property type="molecule type" value="Genomic_DNA"/>
</dbReference>
<proteinExistence type="predicted"/>
<name>A0A3M7PHM9_BRAPC</name>
<organism evidence="2 3">
    <name type="scientific">Brachionus plicatilis</name>
    <name type="common">Marine rotifer</name>
    <name type="synonym">Brachionus muelleri</name>
    <dbReference type="NCBI Taxonomy" id="10195"/>
    <lineage>
        <taxon>Eukaryota</taxon>
        <taxon>Metazoa</taxon>
        <taxon>Spiralia</taxon>
        <taxon>Gnathifera</taxon>
        <taxon>Rotifera</taxon>
        <taxon>Eurotatoria</taxon>
        <taxon>Monogononta</taxon>
        <taxon>Pseudotrocha</taxon>
        <taxon>Ploima</taxon>
        <taxon>Brachionidae</taxon>
        <taxon>Brachionus</taxon>
    </lineage>
</organism>
<keyword evidence="3" id="KW-1185">Reference proteome</keyword>